<keyword evidence="3" id="KW-1185">Reference proteome</keyword>
<accession>A0A2Z2MUC1</accession>
<dbReference type="GeneID" id="33327037"/>
<feature type="transmembrane region" description="Helical" evidence="1">
    <location>
        <begin position="97"/>
        <end position="114"/>
    </location>
</feature>
<organism evidence="2 3">
    <name type="scientific">Thermococcus barossii</name>
    <dbReference type="NCBI Taxonomy" id="54077"/>
    <lineage>
        <taxon>Archaea</taxon>
        <taxon>Methanobacteriati</taxon>
        <taxon>Methanobacteriota</taxon>
        <taxon>Thermococci</taxon>
        <taxon>Thermococcales</taxon>
        <taxon>Thermococcaceae</taxon>
        <taxon>Thermococcus</taxon>
    </lineage>
</organism>
<keyword evidence="1" id="KW-0812">Transmembrane</keyword>
<dbReference type="EMBL" id="CP015101">
    <property type="protein sequence ID" value="ASJ05608.1"/>
    <property type="molecule type" value="Genomic_DNA"/>
</dbReference>
<feature type="transmembrane region" description="Helical" evidence="1">
    <location>
        <begin position="67"/>
        <end position="85"/>
    </location>
</feature>
<evidence type="ECO:0000313" key="3">
    <source>
        <dbReference type="Proteomes" id="UP000250272"/>
    </source>
</evidence>
<dbReference type="RefSeq" id="WP_088865602.1">
    <property type="nucleotide sequence ID" value="NZ_CP015101.1"/>
</dbReference>
<keyword evidence="1" id="KW-0472">Membrane</keyword>
<dbReference type="Proteomes" id="UP000250272">
    <property type="component" value="Chromosome"/>
</dbReference>
<dbReference type="AlphaFoldDB" id="A0A2Z2MUC1"/>
<protein>
    <submittedName>
        <fullName evidence="2">Uncharacterized protein</fullName>
    </submittedName>
</protein>
<evidence type="ECO:0000256" key="1">
    <source>
        <dbReference type="SAM" id="Phobius"/>
    </source>
</evidence>
<reference evidence="2 3" key="1">
    <citation type="submission" date="2016-04" db="EMBL/GenBank/DDBJ databases">
        <title>Complete genome sequence of Thermococcus barossii type strain SHCK-94.</title>
        <authorList>
            <person name="Oger P.M."/>
        </authorList>
    </citation>
    <scope>NUCLEOTIDE SEQUENCE [LARGE SCALE GENOMIC DNA]</scope>
    <source>
        <strain evidence="2 3">SHCK-94</strain>
    </source>
</reference>
<proteinExistence type="predicted"/>
<evidence type="ECO:0000313" key="2">
    <source>
        <dbReference type="EMBL" id="ASJ05608.1"/>
    </source>
</evidence>
<name>A0A2Z2MUC1_9EURY</name>
<keyword evidence="1" id="KW-1133">Transmembrane helix</keyword>
<feature type="transmembrane region" description="Helical" evidence="1">
    <location>
        <begin position="40"/>
        <end position="61"/>
    </location>
</feature>
<sequence>MEVYEDWQVIVLEFLWFSLLYNLAIVIIARYFVKKQEKTTILLATTPILSMILSISHILSLYPPEDYTILALGALITYVSYRVALRFSRKSLKGLVIIYRTSQTIALIAAISTFNDYRLLVVNLAIATILVIILEMILRKIKICYKN</sequence>
<feature type="transmembrane region" description="Helical" evidence="1">
    <location>
        <begin position="120"/>
        <end position="138"/>
    </location>
</feature>
<dbReference type="KEGG" id="tbs:A3L01_09625"/>
<gene>
    <name evidence="2" type="ORF">A3L01_09625</name>
</gene>
<feature type="transmembrane region" description="Helical" evidence="1">
    <location>
        <begin position="14"/>
        <end position="33"/>
    </location>
</feature>